<name>A0A0N9DZE1_9ENTR</name>
<sequence length="60" mass="6564">MMSKALTPSQLKAEFAAEKDFLLKACLSALNQIPNQRISGPFPSTYALAAQISKLLPSRR</sequence>
<accession>A0A0N9DZE1</accession>
<reference evidence="1" key="1">
    <citation type="journal article" date="2015" name="Antimicrob. Agents Chemother.">
        <title>Characterization of Tn3000, a new transposon possibly related with blaNDM-1 dissemination among Enterobacteriaceae in Brazil, Nepal, Morocco and India.</title>
        <authorList>
            <person name="Campos J.C."/>
            <person name="Sampaio J.L.M."/>
        </authorList>
    </citation>
    <scope>NUCLEOTIDE SEQUENCE</scope>
    <source>
        <strain evidence="1">E0083033-1</strain>
        <plasmid evidence="1">pEh1A</plasmid>
    </source>
</reference>
<protein>
    <recommendedName>
        <fullName evidence="2">Cobalamin biosynthesis protein CbiX</fullName>
    </recommendedName>
</protein>
<geneLocation type="plasmid" evidence="1">
    <name>pEh1A</name>
</geneLocation>
<keyword evidence="1" id="KW-0614">Plasmid</keyword>
<organism evidence="1">
    <name type="scientific">Enterobacter hormaechei</name>
    <dbReference type="NCBI Taxonomy" id="158836"/>
    <lineage>
        <taxon>Bacteria</taxon>
        <taxon>Pseudomonadati</taxon>
        <taxon>Pseudomonadota</taxon>
        <taxon>Gammaproteobacteria</taxon>
        <taxon>Enterobacterales</taxon>
        <taxon>Enterobacteriaceae</taxon>
        <taxon>Enterobacter</taxon>
        <taxon>Enterobacter cloacae complex</taxon>
    </lineage>
</organism>
<proteinExistence type="predicted"/>
<dbReference type="RefSeq" id="WP_223351475.1">
    <property type="nucleotide sequence ID" value="NZ_CP117752.1"/>
</dbReference>
<dbReference type="EMBL" id="KR822246">
    <property type="protein sequence ID" value="ALF35395.1"/>
    <property type="molecule type" value="Genomic_DNA"/>
</dbReference>
<evidence type="ECO:0000313" key="1">
    <source>
        <dbReference type="EMBL" id="ALF35395.1"/>
    </source>
</evidence>
<gene>
    <name evidence="1" type="ORF">AA409_0081</name>
</gene>
<dbReference type="AlphaFoldDB" id="A0A0N9DZE1"/>
<evidence type="ECO:0008006" key="2">
    <source>
        <dbReference type="Google" id="ProtNLM"/>
    </source>
</evidence>